<evidence type="ECO:0000313" key="3">
    <source>
        <dbReference type="Proteomes" id="UP000799640"/>
    </source>
</evidence>
<feature type="compositionally biased region" description="Acidic residues" evidence="1">
    <location>
        <begin position="497"/>
        <end position="508"/>
    </location>
</feature>
<evidence type="ECO:0000313" key="2">
    <source>
        <dbReference type="EMBL" id="KAF2402764.1"/>
    </source>
</evidence>
<sequence>MPSRRSPLGGLSTQSSNSPQPFLFLFSSRSPLVVFILLFSNRFQQATIPITHHPLPTTLVEMAPVTRLQARIAAQAPAHAIASGVADPGVPSPTGGRLPSERLARFEPSKVVKRAKTTGSAVKPTRKLTVVADKAQPKMEARAIPKASVPKNEHASTQPTVVAGSAFSVALQTTTGLPQAPLTAAPVHRVRQSRRIRGDAPSPVLPPVPSPVPTPAQSPAPKAWLRIKAKKAPSWECPELDSPCRRARSQALRQRVAEHQRVAPLPASRKRKCVAVQGDATSAAPARKHARIHSPSHWGMPHTPDMAAFNVEVVGTEHQSPASAEGSSAGPAAVSSTRKRAADPFAAVGEAPSKRVRFVPEESLGIRESTPRWSGSPHQGVPLNNLRDTLEAFMAEEEENPDATQDHVEIKQEGESPPPFGSPTYPEYSSKHSSSPEPSSPEIKEEPSSPPQFGSPTYPDYPSEEDSPGSVSPTYPDYPSEEDSSPFVSPTYPGYPSEEDTLDWETFTEMDGAHFHDSDAIPGTPEDVRPSELIFDQPYTFQNRMDHARYQGYSYNHGQGSVGYFPPLPQPVYIDDHEDEDEEPESTPPPDVLADVRRLGLPDAFAYNDVERRLAWEAAEAE</sequence>
<organism evidence="2 3">
    <name type="scientific">Trichodelitschia bisporula</name>
    <dbReference type="NCBI Taxonomy" id="703511"/>
    <lineage>
        <taxon>Eukaryota</taxon>
        <taxon>Fungi</taxon>
        <taxon>Dikarya</taxon>
        <taxon>Ascomycota</taxon>
        <taxon>Pezizomycotina</taxon>
        <taxon>Dothideomycetes</taxon>
        <taxon>Dothideomycetes incertae sedis</taxon>
        <taxon>Phaeotrichales</taxon>
        <taxon>Phaeotrichaceae</taxon>
        <taxon>Trichodelitschia</taxon>
    </lineage>
</organism>
<feature type="compositionally biased region" description="Low complexity" evidence="1">
    <location>
        <begin position="426"/>
        <end position="441"/>
    </location>
</feature>
<accession>A0A6G1I3J9</accession>
<feature type="region of interest" description="Disordered" evidence="1">
    <location>
        <begin position="561"/>
        <end position="593"/>
    </location>
</feature>
<feature type="region of interest" description="Disordered" evidence="1">
    <location>
        <begin position="397"/>
        <end position="530"/>
    </location>
</feature>
<keyword evidence="3" id="KW-1185">Reference proteome</keyword>
<proteinExistence type="predicted"/>
<evidence type="ECO:0000256" key="1">
    <source>
        <dbReference type="SAM" id="MobiDB-lite"/>
    </source>
</evidence>
<feature type="region of interest" description="Disordered" evidence="1">
    <location>
        <begin position="316"/>
        <end position="337"/>
    </location>
</feature>
<feature type="region of interest" description="Disordered" evidence="1">
    <location>
        <begin position="196"/>
        <end position="220"/>
    </location>
</feature>
<feature type="region of interest" description="Disordered" evidence="1">
    <location>
        <begin position="276"/>
        <end position="304"/>
    </location>
</feature>
<dbReference type="EMBL" id="ML996690">
    <property type="protein sequence ID" value="KAF2402764.1"/>
    <property type="molecule type" value="Genomic_DNA"/>
</dbReference>
<gene>
    <name evidence="2" type="ORF">EJ06DRAFT_308512</name>
</gene>
<reference evidence="2" key="1">
    <citation type="journal article" date="2020" name="Stud. Mycol.">
        <title>101 Dothideomycetes genomes: a test case for predicting lifestyles and emergence of pathogens.</title>
        <authorList>
            <person name="Haridas S."/>
            <person name="Albert R."/>
            <person name="Binder M."/>
            <person name="Bloem J."/>
            <person name="Labutti K."/>
            <person name="Salamov A."/>
            <person name="Andreopoulos B."/>
            <person name="Baker S."/>
            <person name="Barry K."/>
            <person name="Bills G."/>
            <person name="Bluhm B."/>
            <person name="Cannon C."/>
            <person name="Castanera R."/>
            <person name="Culley D."/>
            <person name="Daum C."/>
            <person name="Ezra D."/>
            <person name="Gonzalez J."/>
            <person name="Henrissat B."/>
            <person name="Kuo A."/>
            <person name="Liang C."/>
            <person name="Lipzen A."/>
            <person name="Lutzoni F."/>
            <person name="Magnuson J."/>
            <person name="Mondo S."/>
            <person name="Nolan M."/>
            <person name="Ohm R."/>
            <person name="Pangilinan J."/>
            <person name="Park H.-J."/>
            <person name="Ramirez L."/>
            <person name="Alfaro M."/>
            <person name="Sun H."/>
            <person name="Tritt A."/>
            <person name="Yoshinaga Y."/>
            <person name="Zwiers L.-H."/>
            <person name="Turgeon B."/>
            <person name="Goodwin S."/>
            <person name="Spatafora J."/>
            <person name="Crous P."/>
            <person name="Grigoriev I."/>
        </authorList>
    </citation>
    <scope>NUCLEOTIDE SEQUENCE</scope>
    <source>
        <strain evidence="2">CBS 262.69</strain>
    </source>
</reference>
<feature type="compositionally biased region" description="Basic and acidic residues" evidence="1">
    <location>
        <begin position="404"/>
        <end position="414"/>
    </location>
</feature>
<dbReference type="AlphaFoldDB" id="A0A6G1I3J9"/>
<feature type="compositionally biased region" description="Pro residues" evidence="1">
    <location>
        <begin position="203"/>
        <end position="218"/>
    </location>
</feature>
<feature type="compositionally biased region" description="Acidic residues" evidence="1">
    <location>
        <begin position="576"/>
        <end position="585"/>
    </location>
</feature>
<protein>
    <submittedName>
        <fullName evidence="2">Uncharacterized protein</fullName>
    </submittedName>
</protein>
<name>A0A6G1I3J9_9PEZI</name>
<dbReference type="Proteomes" id="UP000799640">
    <property type="component" value="Unassembled WGS sequence"/>
</dbReference>
<feature type="compositionally biased region" description="Low complexity" evidence="1">
    <location>
        <begin position="320"/>
        <end position="336"/>
    </location>
</feature>